<evidence type="ECO:0000313" key="3">
    <source>
        <dbReference type="EMBL" id="CAK9176443.1"/>
    </source>
</evidence>
<reference evidence="3 4" key="1">
    <citation type="submission" date="2024-02" db="EMBL/GenBank/DDBJ databases">
        <authorList>
            <person name="Vignale AGUSTIN F."/>
            <person name="Sosa J E."/>
            <person name="Modenutti C."/>
        </authorList>
    </citation>
    <scope>NUCLEOTIDE SEQUENCE [LARGE SCALE GENOMIC DNA]</scope>
</reference>
<dbReference type="AlphaFoldDB" id="A0ABC8U5V0"/>
<dbReference type="InterPro" id="IPR008889">
    <property type="entry name" value="VQ"/>
</dbReference>
<organism evidence="3 4">
    <name type="scientific">Ilex paraguariensis</name>
    <name type="common">yerba mate</name>
    <dbReference type="NCBI Taxonomy" id="185542"/>
    <lineage>
        <taxon>Eukaryota</taxon>
        <taxon>Viridiplantae</taxon>
        <taxon>Streptophyta</taxon>
        <taxon>Embryophyta</taxon>
        <taxon>Tracheophyta</taxon>
        <taxon>Spermatophyta</taxon>
        <taxon>Magnoliopsida</taxon>
        <taxon>eudicotyledons</taxon>
        <taxon>Gunneridae</taxon>
        <taxon>Pentapetalae</taxon>
        <taxon>asterids</taxon>
        <taxon>campanulids</taxon>
        <taxon>Aquifoliales</taxon>
        <taxon>Aquifoliaceae</taxon>
        <taxon>Ilex</taxon>
    </lineage>
</organism>
<proteinExistence type="predicted"/>
<feature type="region of interest" description="Disordered" evidence="1">
    <location>
        <begin position="1"/>
        <end position="24"/>
    </location>
</feature>
<gene>
    <name evidence="3" type="ORF">ILEXP_LOCUS46302</name>
</gene>
<keyword evidence="4" id="KW-1185">Reference proteome</keyword>
<evidence type="ECO:0000256" key="1">
    <source>
        <dbReference type="SAM" id="MobiDB-lite"/>
    </source>
</evidence>
<evidence type="ECO:0000259" key="2">
    <source>
        <dbReference type="Pfam" id="PF05678"/>
    </source>
</evidence>
<dbReference type="EMBL" id="CAUOFW020006835">
    <property type="protein sequence ID" value="CAK9176443.1"/>
    <property type="molecule type" value="Genomic_DNA"/>
</dbReference>
<evidence type="ECO:0000313" key="4">
    <source>
        <dbReference type="Proteomes" id="UP001642360"/>
    </source>
</evidence>
<feature type="domain" description="VQ" evidence="2">
    <location>
        <begin position="33"/>
        <end position="52"/>
    </location>
</feature>
<protein>
    <recommendedName>
        <fullName evidence="2">VQ domain-containing protein</fullName>
    </recommendedName>
</protein>
<accession>A0ABC8U5V0</accession>
<dbReference type="Proteomes" id="UP001642360">
    <property type="component" value="Unassembled WGS sequence"/>
</dbReference>
<feature type="compositionally biased region" description="Low complexity" evidence="1">
    <location>
        <begin position="56"/>
        <end position="72"/>
    </location>
</feature>
<feature type="region of interest" description="Disordered" evidence="1">
    <location>
        <begin position="54"/>
        <end position="78"/>
    </location>
</feature>
<sequence length="182" mass="20483">MGKKVSQSSLRISKNDNNSNNKELNSLVKVLKPKVYIADSSSFKTLVQELTGNGNPLSLSSPPPSASTSSPAQENPFFNIEDHGYQESSFHSLEISIPNPFTHLESSSGQSIQRSFNASETSSAMESHIQMELPHYSDTEPWFSEMEPLPFYDSFTPLIQQEVCDVCLYDYDYDYQCLYDNL</sequence>
<name>A0ABC8U5V0_9AQUA</name>
<comment type="caution">
    <text evidence="3">The sequence shown here is derived from an EMBL/GenBank/DDBJ whole genome shotgun (WGS) entry which is preliminary data.</text>
</comment>
<feature type="compositionally biased region" description="Low complexity" evidence="1">
    <location>
        <begin position="10"/>
        <end position="24"/>
    </location>
</feature>
<dbReference type="Pfam" id="PF05678">
    <property type="entry name" value="VQ"/>
    <property type="match status" value="1"/>
</dbReference>